<protein>
    <submittedName>
        <fullName evidence="1">Uncharacterized protein</fullName>
    </submittedName>
</protein>
<dbReference type="Proteomes" id="UP000467193">
    <property type="component" value="Chromosome"/>
</dbReference>
<proteinExistence type="predicted"/>
<evidence type="ECO:0000313" key="1">
    <source>
        <dbReference type="EMBL" id="BBY29045.1"/>
    </source>
</evidence>
<organism evidence="1 2">
    <name type="scientific">Mycolicibacterium sediminis</name>
    <dbReference type="NCBI Taxonomy" id="1286180"/>
    <lineage>
        <taxon>Bacteria</taxon>
        <taxon>Bacillati</taxon>
        <taxon>Actinomycetota</taxon>
        <taxon>Actinomycetes</taxon>
        <taxon>Mycobacteriales</taxon>
        <taxon>Mycobacteriaceae</taxon>
        <taxon>Mycolicibacterium</taxon>
    </lineage>
</organism>
<dbReference type="RefSeq" id="WP_163797860.1">
    <property type="nucleotide sequence ID" value="NZ_AP022588.1"/>
</dbReference>
<keyword evidence="2" id="KW-1185">Reference proteome</keyword>
<dbReference type="KEGG" id="msei:MSEDJ_31410"/>
<sequence length="81" mass="9050">MPRSSRQTHDSSFDDLLDLELESMCECGHRNPEHSLSGQCHGCHECDTDGAHDDHPYERCRCTAFSLAEDPCPDRIASLAC</sequence>
<accession>A0A7I7QS13</accession>
<reference evidence="1 2" key="1">
    <citation type="journal article" date="2019" name="Emerg. Microbes Infect.">
        <title>Comprehensive subspecies identification of 175 nontuberculous mycobacteria species based on 7547 genomic profiles.</title>
        <authorList>
            <person name="Matsumoto Y."/>
            <person name="Kinjo T."/>
            <person name="Motooka D."/>
            <person name="Nabeya D."/>
            <person name="Jung N."/>
            <person name="Uechi K."/>
            <person name="Horii T."/>
            <person name="Iida T."/>
            <person name="Fujita J."/>
            <person name="Nakamura S."/>
        </authorList>
    </citation>
    <scope>NUCLEOTIDE SEQUENCE [LARGE SCALE GENOMIC DNA]</scope>
    <source>
        <strain evidence="1 2">JCM 17899</strain>
    </source>
</reference>
<dbReference type="EMBL" id="AP022588">
    <property type="protein sequence ID" value="BBY29045.1"/>
    <property type="molecule type" value="Genomic_DNA"/>
</dbReference>
<dbReference type="AlphaFoldDB" id="A0A7I7QS13"/>
<evidence type="ECO:0000313" key="2">
    <source>
        <dbReference type="Proteomes" id="UP000467193"/>
    </source>
</evidence>
<gene>
    <name evidence="1" type="ORF">MSEDJ_31410</name>
</gene>
<name>A0A7I7QS13_9MYCO</name>